<comment type="similarity">
    <text evidence="1">Belongs to the UPF0065 (bug) family.</text>
</comment>
<dbReference type="InterPro" id="IPR005064">
    <property type="entry name" value="BUG"/>
</dbReference>
<feature type="chain" id="PRO_5046422700" evidence="2">
    <location>
        <begin position="30"/>
        <end position="327"/>
    </location>
</feature>
<dbReference type="Gene3D" id="3.40.190.150">
    <property type="entry name" value="Bordetella uptake gene, domain 1"/>
    <property type="match status" value="1"/>
</dbReference>
<dbReference type="Pfam" id="PF03401">
    <property type="entry name" value="TctC"/>
    <property type="match status" value="1"/>
</dbReference>
<dbReference type="RefSeq" id="WP_284308175.1">
    <property type="nucleotide sequence ID" value="NZ_BSPB01000021.1"/>
</dbReference>
<evidence type="ECO:0000313" key="3">
    <source>
        <dbReference type="EMBL" id="GLS15197.1"/>
    </source>
</evidence>
<dbReference type="PANTHER" id="PTHR42928">
    <property type="entry name" value="TRICARBOXYLATE-BINDING PROTEIN"/>
    <property type="match status" value="1"/>
</dbReference>
<dbReference type="PANTHER" id="PTHR42928:SF5">
    <property type="entry name" value="BLR1237 PROTEIN"/>
    <property type="match status" value="1"/>
</dbReference>
<comment type="caution">
    <text evidence="3">The sequence shown here is derived from an EMBL/GenBank/DDBJ whole genome shotgun (WGS) entry which is preliminary data.</text>
</comment>
<dbReference type="CDD" id="cd07012">
    <property type="entry name" value="PBP2_Bug_TTT"/>
    <property type="match status" value="1"/>
</dbReference>
<proteinExistence type="inferred from homology"/>
<accession>A0ABQ6C4F6</accession>
<keyword evidence="4" id="KW-1185">Reference proteome</keyword>
<evidence type="ECO:0000313" key="4">
    <source>
        <dbReference type="Proteomes" id="UP001156903"/>
    </source>
</evidence>
<sequence length="327" mass="34176">MTKTRPHRRLAITLGLSAAALLSVPQAWAQAYPSKSITIVVPFGAGSGTDQSARIYGQAIAEHLKVPVVVDNKGGASGFIAAQQVAKAAPDGYTLFMTTNTTQVANPHLFKKLPYDPVKDFTPIALLAKGQMLLLVQPNAPYQSLADLLAAARKTPGKLNFGSGSSSSQVAGELLKQMAGVNVTNVPYKSNPQAITDLIGGQIDFMFADAPTAVPQVQGGKLRALAASGATRLGAAPDVPTVAEAGVKGYDMTFWFAIYGPAGLPPAIVQRLNEAFAKASEAPEVKGFQAKTSGEVTFSSPEALAQFQTAESKKWGEVIRAAGIQPE</sequence>
<dbReference type="PIRSF" id="PIRSF017082">
    <property type="entry name" value="YflP"/>
    <property type="match status" value="1"/>
</dbReference>
<evidence type="ECO:0000256" key="2">
    <source>
        <dbReference type="SAM" id="SignalP"/>
    </source>
</evidence>
<reference evidence="4" key="1">
    <citation type="journal article" date="2019" name="Int. J. Syst. Evol. Microbiol.">
        <title>The Global Catalogue of Microorganisms (GCM) 10K type strain sequencing project: providing services to taxonomists for standard genome sequencing and annotation.</title>
        <authorList>
            <consortium name="The Broad Institute Genomics Platform"/>
            <consortium name="The Broad Institute Genome Sequencing Center for Infectious Disease"/>
            <person name="Wu L."/>
            <person name="Ma J."/>
        </authorList>
    </citation>
    <scope>NUCLEOTIDE SEQUENCE [LARGE SCALE GENOMIC DNA]</scope>
    <source>
        <strain evidence="4">NBRC 109341</strain>
    </source>
</reference>
<dbReference type="Gene3D" id="3.40.190.10">
    <property type="entry name" value="Periplasmic binding protein-like II"/>
    <property type="match status" value="1"/>
</dbReference>
<organism evidence="3 4">
    <name type="scientific">Hydrogenophaga electricum</name>
    <dbReference type="NCBI Taxonomy" id="1230953"/>
    <lineage>
        <taxon>Bacteria</taxon>
        <taxon>Pseudomonadati</taxon>
        <taxon>Pseudomonadota</taxon>
        <taxon>Betaproteobacteria</taxon>
        <taxon>Burkholderiales</taxon>
        <taxon>Comamonadaceae</taxon>
        <taxon>Hydrogenophaga</taxon>
    </lineage>
</organism>
<dbReference type="EMBL" id="BSPB01000021">
    <property type="protein sequence ID" value="GLS15197.1"/>
    <property type="molecule type" value="Genomic_DNA"/>
</dbReference>
<gene>
    <name evidence="3" type="ORF">GCM10007935_26300</name>
</gene>
<dbReference type="Proteomes" id="UP001156903">
    <property type="component" value="Unassembled WGS sequence"/>
</dbReference>
<feature type="signal peptide" evidence="2">
    <location>
        <begin position="1"/>
        <end position="29"/>
    </location>
</feature>
<name>A0ABQ6C4F6_9BURK</name>
<protein>
    <submittedName>
        <fullName evidence="3">ABC transporter substrate-binding protein</fullName>
    </submittedName>
</protein>
<keyword evidence="2" id="KW-0732">Signal</keyword>
<dbReference type="SUPFAM" id="SSF53850">
    <property type="entry name" value="Periplasmic binding protein-like II"/>
    <property type="match status" value="1"/>
</dbReference>
<dbReference type="InterPro" id="IPR042100">
    <property type="entry name" value="Bug_dom1"/>
</dbReference>
<evidence type="ECO:0000256" key="1">
    <source>
        <dbReference type="ARBA" id="ARBA00006987"/>
    </source>
</evidence>